<dbReference type="GO" id="GO:0000160">
    <property type="term" value="P:phosphorelay signal transduction system"/>
    <property type="evidence" value="ECO:0007669"/>
    <property type="project" value="InterPro"/>
</dbReference>
<keyword evidence="3" id="KW-0812">Transmembrane</keyword>
<reference evidence="5" key="2">
    <citation type="submission" date="2017-08" db="EMBL/GenBank/DDBJ databases">
        <title>Genome sequence of Candidatus Hamiltonella defensa from Acyrthosiphon pisum strain MI47.</title>
        <authorList>
            <person name="Patel V.A."/>
            <person name="Chevignon G."/>
            <person name="Russell J.A."/>
            <person name="Oliver K.M."/>
        </authorList>
    </citation>
    <scope>NUCLEOTIDE SEQUENCE</scope>
    <source>
        <strain evidence="5">MI47</strain>
    </source>
</reference>
<dbReference type="GO" id="GO:0006355">
    <property type="term" value="P:regulation of DNA-templated transcription"/>
    <property type="evidence" value="ECO:0007669"/>
    <property type="project" value="InterPro"/>
</dbReference>
<feature type="DNA-binding region" description="OmpR/PhoB-type" evidence="2">
    <location>
        <begin position="1"/>
        <end position="97"/>
    </location>
</feature>
<name>A0A2D3SUR5_9ENTR</name>
<dbReference type="Proteomes" id="UP000792865">
    <property type="component" value="Chromosome"/>
</dbReference>
<keyword evidence="3" id="KW-1133">Transmembrane helix</keyword>
<feature type="transmembrane region" description="Helical" evidence="3">
    <location>
        <begin position="136"/>
        <end position="155"/>
    </location>
</feature>
<dbReference type="EMBL" id="CP022932">
    <property type="protein sequence ID" value="ASV32801.1"/>
    <property type="molecule type" value="Genomic_DNA"/>
</dbReference>
<dbReference type="InterPro" id="IPR016032">
    <property type="entry name" value="Sig_transdc_resp-reg_C-effctor"/>
</dbReference>
<dbReference type="CDD" id="cd00383">
    <property type="entry name" value="trans_reg_C"/>
    <property type="match status" value="1"/>
</dbReference>
<evidence type="ECO:0000256" key="2">
    <source>
        <dbReference type="PROSITE-ProRule" id="PRU01091"/>
    </source>
</evidence>
<organism evidence="6 7">
    <name type="scientific">Candidatus Williamhamiltonella defendens</name>
    <dbReference type="NCBI Taxonomy" id="138072"/>
    <lineage>
        <taxon>Bacteria</taxon>
        <taxon>Pseudomonadati</taxon>
        <taxon>Pseudomonadota</taxon>
        <taxon>Gammaproteobacteria</taxon>
        <taxon>Enterobacterales</taxon>
        <taxon>Enterobacteriaceae</taxon>
        <taxon>aphid secondary symbionts</taxon>
        <taxon>Candidatus Williamhamiltonella</taxon>
    </lineage>
</organism>
<accession>A0A2D3SUR5</accession>
<dbReference type="GO" id="GO:0003677">
    <property type="term" value="F:DNA binding"/>
    <property type="evidence" value="ECO:0007669"/>
    <property type="project" value="UniProtKB-UniRule"/>
</dbReference>
<dbReference type="InterPro" id="IPR036388">
    <property type="entry name" value="WH-like_DNA-bd_sf"/>
</dbReference>
<feature type="domain" description="OmpR/PhoB-type" evidence="4">
    <location>
        <begin position="1"/>
        <end position="97"/>
    </location>
</feature>
<dbReference type="Gene3D" id="1.10.10.10">
    <property type="entry name" value="Winged helix-like DNA-binding domain superfamily/Winged helix DNA-binding domain"/>
    <property type="match status" value="1"/>
</dbReference>
<protein>
    <recommendedName>
        <fullName evidence="4">OmpR/PhoB-type domain-containing protein</fullName>
    </recommendedName>
</protein>
<evidence type="ECO:0000313" key="7">
    <source>
        <dbReference type="Proteomes" id="UP000229055"/>
    </source>
</evidence>
<reference evidence="7" key="1">
    <citation type="submission" date="2016-10" db="EMBL/GenBank/DDBJ databases">
        <authorList>
            <person name="Chevignon G."/>
        </authorList>
    </citation>
    <scope>NUCLEOTIDE SEQUENCE [LARGE SCALE GENOMIC DNA]</scope>
    <source>
        <strain evidence="7">ZA17</strain>
    </source>
</reference>
<gene>
    <name evidence="6" type="ORF">BJP43_00035</name>
    <name evidence="5" type="ORF">CJJ18_00035</name>
</gene>
<dbReference type="EMBL" id="CP017613">
    <property type="protein sequence ID" value="ATW32930.1"/>
    <property type="molecule type" value="Genomic_DNA"/>
</dbReference>
<evidence type="ECO:0000259" key="4">
    <source>
        <dbReference type="PROSITE" id="PS51755"/>
    </source>
</evidence>
<keyword evidence="3" id="KW-0472">Membrane</keyword>
<reference evidence="7" key="3">
    <citation type="submission" date="2017-11" db="EMBL/GenBank/DDBJ databases">
        <title>PacBio sequencing of new strain of the secondary endosymbiont Candidatus Hamiltonella defensa.</title>
        <authorList>
            <person name="Strand M.R."/>
            <person name="Oliver K."/>
        </authorList>
    </citation>
    <scope>NUCLEOTIDE SEQUENCE [LARGE SCALE GENOMIC DNA]</scope>
    <source>
        <strain evidence="7">ZA17</strain>
    </source>
</reference>
<dbReference type="Proteomes" id="UP000229055">
    <property type="component" value="Chromosome"/>
</dbReference>
<dbReference type="SUPFAM" id="SSF46894">
    <property type="entry name" value="C-terminal effector domain of the bipartite response regulators"/>
    <property type="match status" value="1"/>
</dbReference>
<dbReference type="PROSITE" id="PS51755">
    <property type="entry name" value="OMPR_PHOB"/>
    <property type="match status" value="1"/>
</dbReference>
<reference evidence="6" key="4">
    <citation type="journal article" date="2018" name="Genome Biol. Evol.">
        <title>Culture-Facilitated Comparative Genomics of the Facultative Symbiont Hamiltonella defensa.</title>
        <authorList>
            <person name="Chevignon G."/>
            <person name="Boyd B.M."/>
            <person name="Brandt J.W."/>
            <person name="Oliver K.M."/>
            <person name="Strand M.R."/>
        </authorList>
    </citation>
    <scope>NUCLEOTIDE SEQUENCE</scope>
    <source>
        <strain evidence="6">ZA17</strain>
    </source>
</reference>
<dbReference type="RefSeq" id="WP_095033729.1">
    <property type="nucleotide sequence ID" value="NZ_CADIJH010000005.1"/>
</dbReference>
<dbReference type="AlphaFoldDB" id="A0A2D3SUR5"/>
<dbReference type="SMART" id="SM00862">
    <property type="entry name" value="Trans_reg_C"/>
    <property type="match status" value="1"/>
</dbReference>
<dbReference type="InterPro" id="IPR001867">
    <property type="entry name" value="OmpR/PhoB-type_DNA-bd"/>
</dbReference>
<evidence type="ECO:0000256" key="3">
    <source>
        <dbReference type="SAM" id="Phobius"/>
    </source>
</evidence>
<proteinExistence type="predicted"/>
<sequence length="219" mass="25869">MKNIFIGNSLFIPKTRVIKQEGREIKIRNKESELLFLLCKKYPNHISREEIEKQIWTQTYVTDNTLTQTISNLRNGLNDKKHEIIITIPKKGYCLNIEPKFIDDEKIKIENLNSDFKKNSTLKNIPFFKNGSSSTYILSSFFFFLFFSINFFVFFKLDRIKIIHIKAEKLPITVNLDEEKDKEFLKEYKKPPFIFLKKIDDGTYIACEPYKGGLTCLKK</sequence>
<evidence type="ECO:0000256" key="1">
    <source>
        <dbReference type="ARBA" id="ARBA00023125"/>
    </source>
</evidence>
<evidence type="ECO:0000313" key="5">
    <source>
        <dbReference type="EMBL" id="ASV32801.1"/>
    </source>
</evidence>
<keyword evidence="1 2" id="KW-0238">DNA-binding</keyword>
<evidence type="ECO:0000313" key="6">
    <source>
        <dbReference type="EMBL" id="ATW32930.1"/>
    </source>
</evidence>
<dbReference type="Pfam" id="PF00486">
    <property type="entry name" value="Trans_reg_C"/>
    <property type="match status" value="1"/>
</dbReference>